<proteinExistence type="predicted"/>
<feature type="transmembrane region" description="Helical" evidence="2">
    <location>
        <begin position="250"/>
        <end position="269"/>
    </location>
</feature>
<feature type="compositionally biased region" description="Low complexity" evidence="1">
    <location>
        <begin position="26"/>
        <end position="35"/>
    </location>
</feature>
<keyword evidence="2" id="KW-0812">Transmembrane</keyword>
<keyword evidence="2" id="KW-0472">Membrane</keyword>
<keyword evidence="2" id="KW-1133">Transmembrane helix</keyword>
<evidence type="ECO:0000256" key="2">
    <source>
        <dbReference type="SAM" id="Phobius"/>
    </source>
</evidence>
<organism evidence="3 4">
    <name type="scientific">Somion occarium</name>
    <dbReference type="NCBI Taxonomy" id="3059160"/>
    <lineage>
        <taxon>Eukaryota</taxon>
        <taxon>Fungi</taxon>
        <taxon>Dikarya</taxon>
        <taxon>Basidiomycota</taxon>
        <taxon>Agaricomycotina</taxon>
        <taxon>Agaricomycetes</taxon>
        <taxon>Polyporales</taxon>
        <taxon>Cerrenaceae</taxon>
        <taxon>Somion</taxon>
    </lineage>
</organism>
<keyword evidence="4" id="KW-1185">Reference proteome</keyword>
<reference evidence="4" key="1">
    <citation type="submission" date="2024-04" db="EMBL/GenBank/DDBJ databases">
        <authorList>
            <person name="Shaw F."/>
            <person name="Minotto A."/>
        </authorList>
    </citation>
    <scope>NUCLEOTIDE SEQUENCE [LARGE SCALE GENOMIC DNA]</scope>
</reference>
<protein>
    <submittedName>
        <fullName evidence="3">Uncharacterized protein</fullName>
    </submittedName>
</protein>
<evidence type="ECO:0000313" key="4">
    <source>
        <dbReference type="Proteomes" id="UP001497453"/>
    </source>
</evidence>
<accession>A0ABP1CP98</accession>
<feature type="region of interest" description="Disordered" evidence="1">
    <location>
        <begin position="169"/>
        <end position="202"/>
    </location>
</feature>
<name>A0ABP1CP98_9APHY</name>
<dbReference type="EMBL" id="OZ037944">
    <property type="protein sequence ID" value="CAL1695922.1"/>
    <property type="molecule type" value="Genomic_DNA"/>
</dbReference>
<dbReference type="Proteomes" id="UP001497453">
    <property type="component" value="Chromosome 1"/>
</dbReference>
<feature type="compositionally biased region" description="Low complexity" evidence="1">
    <location>
        <begin position="66"/>
        <end position="78"/>
    </location>
</feature>
<sequence>MAARRLAISSLLCEDDSVGGPVAGPSSTSISSRPSLEFVESDLSYSTTSRQDVDHRNSIPSSTYLSGASSDRSSSTQSTALVRPPGPIPRQNEGGGSYSSLRKGGTETDVDDEHGMIDASRTDSVTTNYVVATNRHSRRQWSPFDAQPYSPEDSYHNHTPFQRSTECSYTTFRSSSSSGQRVSPGGYARSRSPAQLVHPPSLSPTQLVTPPVPLTAQYRRTSASDVQYSRPHRHVSFQTYSCSSFFFRRYFFIFYVAYLYTAAFVPASFSDTLSLLSSCEDTFAVNVTTSSISISDNIQITIGGIWTVGSTGAGSDGGAKKVEWRLAHCGLAGYGIRDKSSVKSCSRKSRPCSCTITFILFAFA</sequence>
<evidence type="ECO:0000313" key="3">
    <source>
        <dbReference type="EMBL" id="CAL1695922.1"/>
    </source>
</evidence>
<evidence type="ECO:0000256" key="1">
    <source>
        <dbReference type="SAM" id="MobiDB-lite"/>
    </source>
</evidence>
<gene>
    <name evidence="3" type="ORF">GFSPODELE1_LOCUS952</name>
</gene>
<feature type="region of interest" description="Disordered" evidence="1">
    <location>
        <begin position="15"/>
        <end position="113"/>
    </location>
</feature>